<feature type="transmembrane region" description="Helical" evidence="8">
    <location>
        <begin position="76"/>
        <end position="93"/>
    </location>
</feature>
<dbReference type="SUPFAM" id="SSF103473">
    <property type="entry name" value="MFS general substrate transporter"/>
    <property type="match status" value="1"/>
</dbReference>
<keyword evidence="7 8" id="KW-0472">Membrane</keyword>
<dbReference type="GO" id="GO:0005886">
    <property type="term" value="C:plasma membrane"/>
    <property type="evidence" value="ECO:0007669"/>
    <property type="project" value="UniProtKB-SubCell"/>
</dbReference>
<feature type="transmembrane region" description="Helical" evidence="8">
    <location>
        <begin position="241"/>
        <end position="260"/>
    </location>
</feature>
<feature type="transmembrane region" description="Helical" evidence="8">
    <location>
        <begin position="297"/>
        <end position="319"/>
    </location>
</feature>
<evidence type="ECO:0000256" key="4">
    <source>
        <dbReference type="ARBA" id="ARBA00022519"/>
    </source>
</evidence>
<dbReference type="Pfam" id="PF12832">
    <property type="entry name" value="MFS_1_like"/>
    <property type="match status" value="1"/>
</dbReference>
<gene>
    <name evidence="10" type="ORF">AWU65_28895</name>
</gene>
<evidence type="ECO:0000256" key="8">
    <source>
        <dbReference type="SAM" id="Phobius"/>
    </source>
</evidence>
<evidence type="ECO:0000256" key="5">
    <source>
        <dbReference type="ARBA" id="ARBA00022692"/>
    </source>
</evidence>
<dbReference type="GeneID" id="97554333"/>
<dbReference type="InterPro" id="IPR024989">
    <property type="entry name" value="MFS_assoc_dom"/>
</dbReference>
<dbReference type="AlphaFoldDB" id="A0A163F1F3"/>
<evidence type="ECO:0000256" key="7">
    <source>
        <dbReference type="ARBA" id="ARBA00023136"/>
    </source>
</evidence>
<evidence type="ECO:0000256" key="1">
    <source>
        <dbReference type="ARBA" id="ARBA00004429"/>
    </source>
</evidence>
<keyword evidence="6 8" id="KW-1133">Transmembrane helix</keyword>
<name>A0A163F1F3_9BACL</name>
<evidence type="ECO:0000256" key="3">
    <source>
        <dbReference type="ARBA" id="ARBA00022475"/>
    </source>
</evidence>
<feature type="transmembrane region" description="Helical" evidence="8">
    <location>
        <begin position="12"/>
        <end position="34"/>
    </location>
</feature>
<evidence type="ECO:0000259" key="9">
    <source>
        <dbReference type="PROSITE" id="PS50850"/>
    </source>
</evidence>
<evidence type="ECO:0000313" key="11">
    <source>
        <dbReference type="Proteomes" id="UP000076796"/>
    </source>
</evidence>
<organism evidence="10 11">
    <name type="scientific">Paenibacillus glucanolyticus</name>
    <dbReference type="NCBI Taxonomy" id="59843"/>
    <lineage>
        <taxon>Bacteria</taxon>
        <taxon>Bacillati</taxon>
        <taxon>Bacillota</taxon>
        <taxon>Bacilli</taxon>
        <taxon>Bacillales</taxon>
        <taxon>Paenibacillaceae</taxon>
        <taxon>Paenibacillus</taxon>
    </lineage>
</organism>
<accession>A0A163F1F3</accession>
<evidence type="ECO:0000313" key="10">
    <source>
        <dbReference type="EMBL" id="KZS44090.1"/>
    </source>
</evidence>
<keyword evidence="11" id="KW-1185">Reference proteome</keyword>
<dbReference type="PANTHER" id="PTHR23522">
    <property type="entry name" value="BLL5896 PROTEIN"/>
    <property type="match status" value="1"/>
</dbReference>
<evidence type="ECO:0000256" key="6">
    <source>
        <dbReference type="ARBA" id="ARBA00022989"/>
    </source>
</evidence>
<comment type="caution">
    <text evidence="10">The sequence shown here is derived from an EMBL/GenBank/DDBJ whole genome shotgun (WGS) entry which is preliminary data.</text>
</comment>
<dbReference type="GO" id="GO:0030395">
    <property type="term" value="F:lactose binding"/>
    <property type="evidence" value="ECO:0007669"/>
    <property type="project" value="TreeGrafter"/>
</dbReference>
<dbReference type="RefSeq" id="WP_063480224.1">
    <property type="nucleotide sequence ID" value="NZ_CP147845.1"/>
</dbReference>
<feature type="transmembrane region" description="Helical" evidence="8">
    <location>
        <begin position="163"/>
        <end position="182"/>
    </location>
</feature>
<feature type="transmembrane region" description="Helical" evidence="8">
    <location>
        <begin position="360"/>
        <end position="379"/>
    </location>
</feature>
<feature type="transmembrane region" description="Helical" evidence="8">
    <location>
        <begin position="46"/>
        <end position="64"/>
    </location>
</feature>
<dbReference type="InterPro" id="IPR020846">
    <property type="entry name" value="MFS_dom"/>
</dbReference>
<protein>
    <submittedName>
        <fullName evidence="10">MFS transporter</fullName>
    </submittedName>
</protein>
<dbReference type="GO" id="GO:0015528">
    <property type="term" value="F:lactose:proton symporter activity"/>
    <property type="evidence" value="ECO:0007669"/>
    <property type="project" value="TreeGrafter"/>
</dbReference>
<keyword evidence="3" id="KW-1003">Cell membrane</keyword>
<keyword evidence="5 8" id="KW-0812">Transmembrane</keyword>
<dbReference type="EMBL" id="LWMH01000002">
    <property type="protein sequence ID" value="KZS44090.1"/>
    <property type="molecule type" value="Genomic_DNA"/>
</dbReference>
<dbReference type="OrthoDB" id="1650886at2"/>
<feature type="transmembrane region" description="Helical" evidence="8">
    <location>
        <begin position="272"/>
        <end position="291"/>
    </location>
</feature>
<evidence type="ECO:0000256" key="2">
    <source>
        <dbReference type="ARBA" id="ARBA00022448"/>
    </source>
</evidence>
<dbReference type="InterPro" id="IPR036259">
    <property type="entry name" value="MFS_trans_sf"/>
</dbReference>
<dbReference type="PANTHER" id="PTHR23522:SF10">
    <property type="entry name" value="3-PHENYLPROPIONIC ACID TRANSPORTER-RELATED"/>
    <property type="match status" value="1"/>
</dbReference>
<feature type="transmembrane region" description="Helical" evidence="8">
    <location>
        <begin position="331"/>
        <end position="354"/>
    </location>
</feature>
<comment type="subcellular location">
    <subcellularLocation>
        <location evidence="1">Cell inner membrane</location>
        <topology evidence="1">Multi-pass membrane protein</topology>
    </subcellularLocation>
</comment>
<feature type="transmembrane region" description="Helical" evidence="8">
    <location>
        <begin position="202"/>
        <end position="221"/>
    </location>
</feature>
<feature type="domain" description="Major facilitator superfamily (MFS) profile" evidence="9">
    <location>
        <begin position="156"/>
        <end position="396"/>
    </location>
</feature>
<dbReference type="Gene3D" id="1.20.1250.20">
    <property type="entry name" value="MFS general substrate transporter like domains"/>
    <property type="match status" value="2"/>
</dbReference>
<dbReference type="PROSITE" id="PS50850">
    <property type="entry name" value="MFS"/>
    <property type="match status" value="1"/>
</dbReference>
<dbReference type="STRING" id="59843.A3958_01155"/>
<reference evidence="10" key="1">
    <citation type="journal article" date="2016" name="Genome Announc.">
        <title>Draft genomes of two strains of Paenibacillus glucanolyticus with capability to degrade lignocellulose.</title>
        <authorList>
            <person name="Mathews S.L."/>
            <person name="Pawlak J."/>
            <person name="Grunden A.M."/>
        </authorList>
    </citation>
    <scope>NUCLEOTIDE SEQUENCE [LARGE SCALE GENOMIC DNA]</scope>
    <source>
        <strain evidence="10">SLM1</strain>
    </source>
</reference>
<keyword evidence="4" id="KW-0997">Cell inner membrane</keyword>
<proteinExistence type="predicted"/>
<feature type="transmembrane region" description="Helical" evidence="8">
    <location>
        <begin position="99"/>
        <end position="116"/>
    </location>
</feature>
<dbReference type="Proteomes" id="UP000076796">
    <property type="component" value="Unassembled WGS sequence"/>
</dbReference>
<feature type="transmembrane region" description="Helical" evidence="8">
    <location>
        <begin position="136"/>
        <end position="157"/>
    </location>
</feature>
<keyword evidence="2" id="KW-0813">Transport</keyword>
<sequence>MQLPASSRPDQNWLRAFMFTIFGTTALVISYFPLYYKEIGFSSAQIGYLYAVGPLISMFSNMIWSYTSDKYRTIKRIMNILIIGQLVTMLVLWQVSSFGVVLITISLFYFFYYPVYPLADTMAIQTAQRYGRSFTVIRVFGSLGYAFFALAIGYAVGAAGASATLAIGIGIGVFTLLCSFLLRDGVATKSEPVELSALLKILRSKEILWFFGCSFCLAIAHRMNEAFLTLTLSGLGAGEGLIGWSLMISAASEIPIFFLLSKYGDKMKELPLLGFASLMFALRFLLMSLASDPLSVLAVQSLHSITFGVFYVTAVRYITRIIPWQYRATGMALFIIFWSSASGLLSGAFGGLLFEAAGRTAFYLLAAFLAFVAFVGFLYRHLFAKPEDMNISGISA</sequence>